<dbReference type="InterPro" id="IPR010656">
    <property type="entry name" value="DctM"/>
</dbReference>
<proteinExistence type="inferred from homology"/>
<feature type="transmembrane region" description="Helical" evidence="7">
    <location>
        <begin position="400"/>
        <end position="421"/>
    </location>
</feature>
<feature type="transmembrane region" description="Helical" evidence="7">
    <location>
        <begin position="244"/>
        <end position="262"/>
    </location>
</feature>
<dbReference type="PANTHER" id="PTHR33362">
    <property type="entry name" value="SIALIC ACID TRAP TRANSPORTER PERMEASE PROTEIN SIAT-RELATED"/>
    <property type="match status" value="1"/>
</dbReference>
<dbReference type="Pfam" id="PF06808">
    <property type="entry name" value="DctM"/>
    <property type="match status" value="1"/>
</dbReference>
<protein>
    <recommendedName>
        <fullName evidence="7">TRAP transporter large permease protein</fullName>
    </recommendedName>
</protein>
<evidence type="ECO:0000256" key="1">
    <source>
        <dbReference type="ARBA" id="ARBA00004429"/>
    </source>
</evidence>
<keyword evidence="4 7" id="KW-0812">Transmembrane</keyword>
<feature type="transmembrane region" description="Helical" evidence="7">
    <location>
        <begin position="173"/>
        <end position="197"/>
    </location>
</feature>
<dbReference type="STRING" id="177413.SAMN05660859_0559"/>
<sequence length="439" mass="46009">MSSTMGLMFLGLFGMVLLNVPIAVALGMVAVIAIWATQGGDMLPNVALVMFEGATNFPLLAIPLFILAGGIMNSSSISRRLINLASAMLGFIRGGLAMVTIGSSMFFAEISGSAVAGVAALGSLLIPAMKSRGYSKEFAAAISSSSASLAIILPPSIPMILYAVMAQVSVVKMFISGLLPGLLGGAGLALASWYYAVKNDFPVEQRFAWSRLVTAFREALWALMLPVIILGGIFGGFVTATEGAAVAVCAALFIAIVVYRELSLAALYRALVDGALQTAVVMLLVASSALVGVFLTESRVPQALASSIADFTTNPYLVLLLLNVLFLILGMFLHSAAAIILTVPIVLPLIQQVGIDPVHFGLVLTLNLAIGQQTPPVASVLIAACSIAKSDIWQTTKANLGFLFVLLVVLMICTYVPWFALAPTQWFYGDPTIGAMPTN</sequence>
<feature type="transmembrane region" description="Helical" evidence="7">
    <location>
        <begin position="316"/>
        <end position="347"/>
    </location>
</feature>
<evidence type="ECO:0000256" key="4">
    <source>
        <dbReference type="ARBA" id="ARBA00022692"/>
    </source>
</evidence>
<dbReference type="NCBIfam" id="TIGR00786">
    <property type="entry name" value="dctM"/>
    <property type="match status" value="1"/>
</dbReference>
<dbReference type="Proteomes" id="UP000198889">
    <property type="component" value="Unassembled WGS sequence"/>
</dbReference>
<evidence type="ECO:0000313" key="9">
    <source>
        <dbReference type="EMBL" id="SCW31650.1"/>
    </source>
</evidence>
<keyword evidence="10" id="KW-1185">Reference proteome</keyword>
<dbReference type="EMBL" id="FMTP01000001">
    <property type="protein sequence ID" value="SCW31650.1"/>
    <property type="molecule type" value="Genomic_DNA"/>
</dbReference>
<feature type="transmembrane region" description="Helical" evidence="7">
    <location>
        <begin position="138"/>
        <end position="161"/>
    </location>
</feature>
<dbReference type="GO" id="GO:0022857">
    <property type="term" value="F:transmembrane transporter activity"/>
    <property type="evidence" value="ECO:0007669"/>
    <property type="project" value="UniProtKB-UniRule"/>
</dbReference>
<evidence type="ECO:0000259" key="8">
    <source>
        <dbReference type="Pfam" id="PF06808"/>
    </source>
</evidence>
<name>A0A1G4PHC3_9HYPH</name>
<dbReference type="GO" id="GO:0005886">
    <property type="term" value="C:plasma membrane"/>
    <property type="evidence" value="ECO:0007669"/>
    <property type="project" value="UniProtKB-SubCell"/>
</dbReference>
<evidence type="ECO:0000256" key="5">
    <source>
        <dbReference type="ARBA" id="ARBA00022989"/>
    </source>
</evidence>
<evidence type="ECO:0000256" key="3">
    <source>
        <dbReference type="ARBA" id="ARBA00022519"/>
    </source>
</evidence>
<keyword evidence="2" id="KW-1003">Cell membrane</keyword>
<comment type="function">
    <text evidence="7">Part of the tripartite ATP-independent periplasmic (TRAP) transport system.</text>
</comment>
<dbReference type="AlphaFoldDB" id="A0A1G4PHC3"/>
<dbReference type="InterPro" id="IPR004681">
    <property type="entry name" value="TRAP_DctM"/>
</dbReference>
<dbReference type="RefSeq" id="WP_244517542.1">
    <property type="nucleotide sequence ID" value="NZ_FMTP01000001.1"/>
</dbReference>
<comment type="subunit">
    <text evidence="7">The complex comprises the extracytoplasmic solute receptor protein and the two transmembrane proteins.</text>
</comment>
<organism evidence="9 10">
    <name type="scientific">Ancylobacter rudongensis</name>
    <dbReference type="NCBI Taxonomy" id="177413"/>
    <lineage>
        <taxon>Bacteria</taxon>
        <taxon>Pseudomonadati</taxon>
        <taxon>Pseudomonadota</taxon>
        <taxon>Alphaproteobacteria</taxon>
        <taxon>Hyphomicrobiales</taxon>
        <taxon>Xanthobacteraceae</taxon>
        <taxon>Ancylobacter</taxon>
    </lineage>
</organism>
<evidence type="ECO:0000256" key="2">
    <source>
        <dbReference type="ARBA" id="ARBA00022475"/>
    </source>
</evidence>
<feature type="transmembrane region" description="Helical" evidence="7">
    <location>
        <begin position="48"/>
        <end position="69"/>
    </location>
</feature>
<dbReference type="PANTHER" id="PTHR33362:SF2">
    <property type="entry name" value="TRAP TRANSPORTER LARGE PERMEASE PROTEIN"/>
    <property type="match status" value="1"/>
</dbReference>
<evidence type="ECO:0000313" key="10">
    <source>
        <dbReference type="Proteomes" id="UP000198889"/>
    </source>
</evidence>
<feature type="transmembrane region" description="Helical" evidence="7">
    <location>
        <begin position="7"/>
        <end position="36"/>
    </location>
</feature>
<feature type="transmembrane region" description="Helical" evidence="7">
    <location>
        <begin position="105"/>
        <end position="126"/>
    </location>
</feature>
<evidence type="ECO:0000256" key="7">
    <source>
        <dbReference type="RuleBase" id="RU369079"/>
    </source>
</evidence>
<feature type="transmembrane region" description="Helical" evidence="7">
    <location>
        <begin position="81"/>
        <end position="99"/>
    </location>
</feature>
<keyword evidence="6 7" id="KW-0472">Membrane</keyword>
<keyword evidence="7" id="KW-0813">Transport</keyword>
<feature type="domain" description="TRAP C4-dicarboxylate transport system permease DctM subunit" evidence="8">
    <location>
        <begin position="10"/>
        <end position="419"/>
    </location>
</feature>
<comment type="similarity">
    <text evidence="7">Belongs to the TRAP transporter large permease family.</text>
</comment>
<keyword evidence="5 7" id="KW-1133">Transmembrane helix</keyword>
<feature type="transmembrane region" description="Helical" evidence="7">
    <location>
        <begin position="218"/>
        <end position="238"/>
    </location>
</feature>
<gene>
    <name evidence="9" type="ORF">SAMN05660859_0559</name>
</gene>
<accession>A0A1G4PHC3</accession>
<keyword evidence="3 7" id="KW-0997">Cell inner membrane</keyword>
<evidence type="ECO:0000256" key="6">
    <source>
        <dbReference type="ARBA" id="ARBA00023136"/>
    </source>
</evidence>
<reference evidence="10" key="1">
    <citation type="submission" date="2016-10" db="EMBL/GenBank/DDBJ databases">
        <authorList>
            <person name="Varghese N."/>
            <person name="Submissions S."/>
        </authorList>
    </citation>
    <scope>NUCLEOTIDE SEQUENCE [LARGE SCALE GENOMIC DNA]</scope>
    <source>
        <strain evidence="10">CGMCC 1.1761</strain>
    </source>
</reference>
<feature type="transmembrane region" description="Helical" evidence="7">
    <location>
        <begin position="274"/>
        <end position="296"/>
    </location>
</feature>
<dbReference type="PIRSF" id="PIRSF006066">
    <property type="entry name" value="HI0050"/>
    <property type="match status" value="1"/>
</dbReference>
<comment type="subcellular location">
    <subcellularLocation>
        <location evidence="1 7">Cell inner membrane</location>
        <topology evidence="1 7">Multi-pass membrane protein</topology>
    </subcellularLocation>
</comment>